<comment type="caution">
    <text evidence="3">The sequence shown here is derived from an EMBL/GenBank/DDBJ whole genome shotgun (WGS) entry which is preliminary data.</text>
</comment>
<organism evidence="3 4">
    <name type="scientific">Littorina saxatilis</name>
    <dbReference type="NCBI Taxonomy" id="31220"/>
    <lineage>
        <taxon>Eukaryota</taxon>
        <taxon>Metazoa</taxon>
        <taxon>Spiralia</taxon>
        <taxon>Lophotrochozoa</taxon>
        <taxon>Mollusca</taxon>
        <taxon>Gastropoda</taxon>
        <taxon>Caenogastropoda</taxon>
        <taxon>Littorinimorpha</taxon>
        <taxon>Littorinoidea</taxon>
        <taxon>Littorinidae</taxon>
        <taxon>Littorina</taxon>
    </lineage>
</organism>
<keyword evidence="4" id="KW-1185">Reference proteome</keyword>
<evidence type="ECO:0000313" key="4">
    <source>
        <dbReference type="Proteomes" id="UP001374579"/>
    </source>
</evidence>
<dbReference type="Pfam" id="PF17517">
    <property type="entry name" value="IgGFc_binding"/>
    <property type="match status" value="1"/>
</dbReference>
<reference evidence="3 4" key="1">
    <citation type="submission" date="2024-02" db="EMBL/GenBank/DDBJ databases">
        <title>Chromosome-scale genome assembly of the rough periwinkle Littorina saxatilis.</title>
        <authorList>
            <person name="De Jode A."/>
            <person name="Faria R."/>
            <person name="Formenti G."/>
            <person name="Sims Y."/>
            <person name="Smith T.P."/>
            <person name="Tracey A."/>
            <person name="Wood J.M.D."/>
            <person name="Zagrodzka Z.B."/>
            <person name="Johannesson K."/>
            <person name="Butlin R.K."/>
            <person name="Leder E.H."/>
        </authorList>
    </citation>
    <scope>NUCLEOTIDE SEQUENCE [LARGE SCALE GENOMIC DNA]</scope>
    <source>
        <strain evidence="3">Snail1</strain>
        <tissue evidence="3">Muscle</tissue>
    </source>
</reference>
<dbReference type="PANTHER" id="PTHR46534">
    <property type="entry name" value="IGGFC_BINDING DOMAIN-CONTAINING PROTEIN"/>
    <property type="match status" value="1"/>
</dbReference>
<evidence type="ECO:0000313" key="3">
    <source>
        <dbReference type="EMBL" id="KAK7089449.1"/>
    </source>
</evidence>
<evidence type="ECO:0000259" key="2">
    <source>
        <dbReference type="Pfam" id="PF17517"/>
    </source>
</evidence>
<dbReference type="PANTHER" id="PTHR46534:SF1">
    <property type="entry name" value="IGGFC-BINDING PROTEIN N-TERMINAL DOMAIN-CONTAINING PROTEIN"/>
    <property type="match status" value="1"/>
</dbReference>
<protein>
    <recommendedName>
        <fullName evidence="2">IgGFc-binding protein N-terminal domain-containing protein</fullName>
    </recommendedName>
</protein>
<gene>
    <name evidence="3" type="ORF">V1264_024546</name>
</gene>
<name>A0AAN9FZ67_9CAEN</name>
<sequence>MATREGVSLLFCVALCFLPLEAREAVEGREFMVAFMQHNAHESYSPLEQNLFLYISNPGTNTVNVRVEFYDLDTQPTIDLDIAPEATQTVTLIETLMLQGATKHGKSVHVISDYVIQVQAIYELSQQRKSYGGTGVLPMTSLTKDYVAATHCERRYCVLLVLATEDGAEVKVKLRVGPGDDGGGLPHYNNQTYEDGDEITDSLNRGESMQVLCYRCDLTGSWINSSKVVAVFSGGDFTRVSHLGP</sequence>
<evidence type="ECO:0000256" key="1">
    <source>
        <dbReference type="SAM" id="SignalP"/>
    </source>
</evidence>
<dbReference type="EMBL" id="JBAMIC010001585">
    <property type="protein sequence ID" value="KAK7089449.1"/>
    <property type="molecule type" value="Genomic_DNA"/>
</dbReference>
<proteinExistence type="predicted"/>
<accession>A0AAN9FZ67</accession>
<feature type="chain" id="PRO_5042935105" description="IgGFc-binding protein N-terminal domain-containing protein" evidence="1">
    <location>
        <begin position="29"/>
        <end position="245"/>
    </location>
</feature>
<dbReference type="Proteomes" id="UP001374579">
    <property type="component" value="Unassembled WGS sequence"/>
</dbReference>
<feature type="domain" description="IgGFc-binding protein N-terminal" evidence="2">
    <location>
        <begin position="134"/>
        <end position="240"/>
    </location>
</feature>
<keyword evidence="1" id="KW-0732">Signal</keyword>
<dbReference type="InterPro" id="IPR035234">
    <property type="entry name" value="IgGFc-bd_N"/>
</dbReference>
<dbReference type="AlphaFoldDB" id="A0AAN9FZ67"/>
<feature type="signal peptide" evidence="1">
    <location>
        <begin position="1"/>
        <end position="28"/>
    </location>
</feature>